<dbReference type="GO" id="GO:0005524">
    <property type="term" value="F:ATP binding"/>
    <property type="evidence" value="ECO:0007669"/>
    <property type="project" value="UniProtKB-KW"/>
</dbReference>
<keyword evidence="5" id="KW-0413">Isomerase</keyword>
<evidence type="ECO:0000256" key="7">
    <source>
        <dbReference type="ARBA" id="ARBA00034808"/>
    </source>
</evidence>
<dbReference type="EC" id="5.6.2.4" evidence="7"/>
<sequence>MEFKVAQETAADGAEDGELPSNGHRQPLDKAALMTPSTDEDATPREAPEDDAAAPADTPPARGEADADADGRPAALHHPNVTDRRTTAGGGGGGDDDGGERRHHAGDYCAREDLTEFISLLAMALTVPSRWTRGAVDEYDEALVEPSASRLAHLDAAAGYLELIPHREAAGDVGADRGFTSRLTHEQLSIVSADVKKDEVLLVRAFAGTGKTTTLLEYVKRRPGYQFAYITFNRSVMEEASTKFPKLNVKCLNFHKMAYAKFGFLYRGEKFLRGTLRQYHVSKAIGVNDSRALFAIRVLNEFLKSADLAVELKHAEAIRFEVSTKDWNKVYGKSNVKEKLGSQSPEENLVELVKKLWDKMLNPEDSSFPMTDAGYLKRYQLACRREHNPVRSDVNFDILMLDEAQDAAPVMADIILSQNECGKILVGDPHQEIYSFMGAKNAMATVAATVDKSKIVERQLTRSFRFGYEIADVANTLLRLKGETTCLIGSRRDLPDPVWSSWSDQEEVSAVHCLPRPKDADGLTLTLQSYAPGHAATLCTRLGDRPIREQGRQLVVLCRSNASVFDVASRILNLGIKDLKLGFVGGLEGQRLGQLMDIWRLARQSDDELDAITDYFVSRFVKEYLKALENGVKDPEPPFQALKSSAKLSNDLEMQTKISIIEKYRGNLPELIEKLKKVDVGTNPSDLKCANYLLSTAHRAKGLEFDHVLLWNDFLAVNQCIPVEWDSNGHATLFAVAVGNMLDESEVVGADDLNLVYVAATRAKQRLIVSDALKHLITAPRCRFAATWYLRRDTNLPTTEMIEEDLVAYEVLAQRRGGPAHFATLRCATNTCDRCGDQSDVFSLPEGSVQADKVDNAPTLGMEVRYGRIRQGMADTDTRLAKPTLDPHAVSTVPMIAPSESYAFRHNRRMCGRCVRTFAVSRRGAERYLDDDTAGYGVEHGYPERPWVDDTILEDFALVNNRVNNIDPIEGMSMMDIASVCAAERRARGEPWQGKDAAGEPRLNWWRN</sequence>
<evidence type="ECO:0000256" key="6">
    <source>
        <dbReference type="ARBA" id="ARBA00034617"/>
    </source>
</evidence>
<dbReference type="GO" id="GO:0016787">
    <property type="term" value="F:hydrolase activity"/>
    <property type="evidence" value="ECO:0007669"/>
    <property type="project" value="UniProtKB-KW"/>
</dbReference>
<evidence type="ECO:0000313" key="12">
    <source>
        <dbReference type="EMBL" id="CAD8514438.1"/>
    </source>
</evidence>
<feature type="domain" description="UvrD-like helicase ATP-binding" evidence="10">
    <location>
        <begin position="186"/>
        <end position="442"/>
    </location>
</feature>
<dbReference type="GO" id="GO:0031297">
    <property type="term" value="P:replication fork processing"/>
    <property type="evidence" value="ECO:0007669"/>
    <property type="project" value="TreeGrafter"/>
</dbReference>
<gene>
    <name evidence="12" type="ORF">MCOM1403_LOCUS1863</name>
</gene>
<dbReference type="PANTHER" id="PTHR11070">
    <property type="entry name" value="UVRD / RECB / PCRA DNA HELICASE FAMILY MEMBER"/>
    <property type="match status" value="1"/>
</dbReference>
<dbReference type="PANTHER" id="PTHR11070:SF30">
    <property type="entry name" value="F-BOX DNA HELICASE 1"/>
    <property type="match status" value="1"/>
</dbReference>
<keyword evidence="4" id="KW-0067">ATP-binding</keyword>
<evidence type="ECO:0000256" key="2">
    <source>
        <dbReference type="ARBA" id="ARBA00022801"/>
    </source>
</evidence>
<protein>
    <recommendedName>
        <fullName evidence="7">DNA 3'-5' helicase</fullName>
        <ecNumber evidence="7">5.6.2.4</ecNumber>
    </recommendedName>
</protein>
<accession>A0A7S0I8U9</accession>
<reference evidence="12" key="1">
    <citation type="submission" date="2021-01" db="EMBL/GenBank/DDBJ databases">
        <authorList>
            <person name="Corre E."/>
            <person name="Pelletier E."/>
            <person name="Niang G."/>
            <person name="Scheremetjew M."/>
            <person name="Finn R."/>
            <person name="Kale V."/>
            <person name="Holt S."/>
            <person name="Cochrane G."/>
            <person name="Meng A."/>
            <person name="Brown T."/>
            <person name="Cohen L."/>
        </authorList>
    </citation>
    <scope>NUCLEOTIDE SEQUENCE</scope>
    <source>
        <strain evidence="12">CCMP1723</strain>
    </source>
</reference>
<evidence type="ECO:0000256" key="5">
    <source>
        <dbReference type="ARBA" id="ARBA00023235"/>
    </source>
</evidence>
<comment type="catalytic activity">
    <reaction evidence="6">
        <text>Couples ATP hydrolysis with the unwinding of duplex DNA by translocating in the 3'-5' direction.</text>
        <dbReference type="EC" id="5.6.2.4"/>
    </reaction>
</comment>
<evidence type="ECO:0000256" key="3">
    <source>
        <dbReference type="ARBA" id="ARBA00022806"/>
    </source>
</evidence>
<dbReference type="GO" id="GO:0043138">
    <property type="term" value="F:3'-5' DNA helicase activity"/>
    <property type="evidence" value="ECO:0007669"/>
    <property type="project" value="UniProtKB-EC"/>
</dbReference>
<dbReference type="EMBL" id="HBEQ01002362">
    <property type="protein sequence ID" value="CAD8514438.1"/>
    <property type="molecule type" value="Transcribed_RNA"/>
</dbReference>
<evidence type="ECO:0000256" key="4">
    <source>
        <dbReference type="ARBA" id="ARBA00022840"/>
    </source>
</evidence>
<name>A0A7S0I8U9_MICPS</name>
<evidence type="ECO:0000256" key="9">
    <source>
        <dbReference type="SAM" id="MobiDB-lite"/>
    </source>
</evidence>
<dbReference type="InterPro" id="IPR027417">
    <property type="entry name" value="P-loop_NTPase"/>
</dbReference>
<evidence type="ECO:0000256" key="1">
    <source>
        <dbReference type="ARBA" id="ARBA00022741"/>
    </source>
</evidence>
<dbReference type="Gene3D" id="3.40.50.300">
    <property type="entry name" value="P-loop containing nucleotide triphosphate hydrolases"/>
    <property type="match status" value="2"/>
</dbReference>
<feature type="domain" description="UvrD-like helicase C-terminal" evidence="11">
    <location>
        <begin position="661"/>
        <end position="771"/>
    </location>
</feature>
<keyword evidence="3" id="KW-0347">Helicase</keyword>
<dbReference type="Pfam" id="PF00580">
    <property type="entry name" value="UvrD-helicase"/>
    <property type="match status" value="1"/>
</dbReference>
<dbReference type="GO" id="GO:0003677">
    <property type="term" value="F:DNA binding"/>
    <property type="evidence" value="ECO:0007669"/>
    <property type="project" value="InterPro"/>
</dbReference>
<dbReference type="Pfam" id="PF13361">
    <property type="entry name" value="UvrD_C"/>
    <property type="match status" value="1"/>
</dbReference>
<evidence type="ECO:0000259" key="11">
    <source>
        <dbReference type="Pfam" id="PF13361"/>
    </source>
</evidence>
<dbReference type="InterPro" id="IPR014016">
    <property type="entry name" value="UvrD-like_ATP-bd"/>
</dbReference>
<keyword evidence="1" id="KW-0547">Nucleotide-binding</keyword>
<proteinExistence type="predicted"/>
<dbReference type="GO" id="GO:0000724">
    <property type="term" value="P:double-strand break repair via homologous recombination"/>
    <property type="evidence" value="ECO:0007669"/>
    <property type="project" value="TreeGrafter"/>
</dbReference>
<dbReference type="AlphaFoldDB" id="A0A7S0I8U9"/>
<dbReference type="InterPro" id="IPR000212">
    <property type="entry name" value="DNA_helicase_UvrD/REP"/>
</dbReference>
<feature type="region of interest" description="Disordered" evidence="9">
    <location>
        <begin position="1"/>
        <end position="104"/>
    </location>
</feature>
<organism evidence="12">
    <name type="scientific">Micromonas pusilla</name>
    <name type="common">Picoplanktonic green alga</name>
    <name type="synonym">Chromulina pusilla</name>
    <dbReference type="NCBI Taxonomy" id="38833"/>
    <lineage>
        <taxon>Eukaryota</taxon>
        <taxon>Viridiplantae</taxon>
        <taxon>Chlorophyta</taxon>
        <taxon>Mamiellophyceae</taxon>
        <taxon>Mamiellales</taxon>
        <taxon>Mamiellaceae</taxon>
        <taxon>Micromonas</taxon>
    </lineage>
</organism>
<dbReference type="InterPro" id="IPR014017">
    <property type="entry name" value="DNA_helicase_UvrD-like_C"/>
</dbReference>
<feature type="compositionally biased region" description="Low complexity" evidence="9">
    <location>
        <begin position="53"/>
        <end position="62"/>
    </location>
</feature>
<dbReference type="SUPFAM" id="SSF52540">
    <property type="entry name" value="P-loop containing nucleoside triphosphate hydrolases"/>
    <property type="match status" value="1"/>
</dbReference>
<evidence type="ECO:0000259" key="10">
    <source>
        <dbReference type="Pfam" id="PF00580"/>
    </source>
</evidence>
<evidence type="ECO:0000256" key="8">
    <source>
        <dbReference type="ARBA" id="ARBA00048988"/>
    </source>
</evidence>
<comment type="catalytic activity">
    <reaction evidence="8">
        <text>ATP + H2O = ADP + phosphate + H(+)</text>
        <dbReference type="Rhea" id="RHEA:13065"/>
        <dbReference type="ChEBI" id="CHEBI:15377"/>
        <dbReference type="ChEBI" id="CHEBI:15378"/>
        <dbReference type="ChEBI" id="CHEBI:30616"/>
        <dbReference type="ChEBI" id="CHEBI:43474"/>
        <dbReference type="ChEBI" id="CHEBI:456216"/>
        <dbReference type="EC" id="5.6.2.4"/>
    </reaction>
</comment>
<dbReference type="GO" id="GO:0005634">
    <property type="term" value="C:nucleus"/>
    <property type="evidence" value="ECO:0007669"/>
    <property type="project" value="TreeGrafter"/>
</dbReference>
<keyword evidence="2" id="KW-0378">Hydrolase</keyword>